<dbReference type="AlphaFoldDB" id="A0AAJ0DHX6"/>
<proteinExistence type="predicted"/>
<sequence>MPLPTIQVNGVSYAPLLPGNRAFDAESITSLDRSDSVAHASHQSSRISAFAPALPALSPMSSLIQDMYGLALLDNDRTNEVDRPFTPPSEEVLNEYNKRPLPQVPAQEPAQKKQRQRKTQSVTFGAPMYSLVDEQRPLSRAGSVCGPEVSRVGSVCGLQREFSFVFGVEAEKQSAKWRGRTQKRHTMDLQMIREDRSMTDDSQASQGESFSWDAS</sequence>
<evidence type="ECO:0000313" key="2">
    <source>
        <dbReference type="EMBL" id="KAK3050214.1"/>
    </source>
</evidence>
<keyword evidence="3" id="KW-1185">Reference proteome</keyword>
<dbReference type="Proteomes" id="UP001271007">
    <property type="component" value="Unassembled WGS sequence"/>
</dbReference>
<accession>A0AAJ0DHX6</accession>
<gene>
    <name evidence="2" type="ORF">LTR09_008603</name>
</gene>
<feature type="compositionally biased region" description="Basic residues" evidence="1">
    <location>
        <begin position="175"/>
        <end position="184"/>
    </location>
</feature>
<evidence type="ECO:0000256" key="1">
    <source>
        <dbReference type="SAM" id="MobiDB-lite"/>
    </source>
</evidence>
<organism evidence="2 3">
    <name type="scientific">Extremus antarcticus</name>
    <dbReference type="NCBI Taxonomy" id="702011"/>
    <lineage>
        <taxon>Eukaryota</taxon>
        <taxon>Fungi</taxon>
        <taxon>Dikarya</taxon>
        <taxon>Ascomycota</taxon>
        <taxon>Pezizomycotina</taxon>
        <taxon>Dothideomycetes</taxon>
        <taxon>Dothideomycetidae</taxon>
        <taxon>Mycosphaerellales</taxon>
        <taxon>Extremaceae</taxon>
        <taxon>Extremus</taxon>
    </lineage>
</organism>
<comment type="caution">
    <text evidence="2">The sequence shown here is derived from an EMBL/GenBank/DDBJ whole genome shotgun (WGS) entry which is preliminary data.</text>
</comment>
<dbReference type="EMBL" id="JAWDJX010000034">
    <property type="protein sequence ID" value="KAK3050214.1"/>
    <property type="molecule type" value="Genomic_DNA"/>
</dbReference>
<evidence type="ECO:0000313" key="3">
    <source>
        <dbReference type="Proteomes" id="UP001271007"/>
    </source>
</evidence>
<protein>
    <submittedName>
        <fullName evidence="2">Uncharacterized protein</fullName>
    </submittedName>
</protein>
<reference evidence="2" key="1">
    <citation type="submission" date="2023-04" db="EMBL/GenBank/DDBJ databases">
        <title>Black Yeasts Isolated from many extreme environments.</title>
        <authorList>
            <person name="Coleine C."/>
            <person name="Stajich J.E."/>
            <person name="Selbmann L."/>
        </authorList>
    </citation>
    <scope>NUCLEOTIDE SEQUENCE</scope>
    <source>
        <strain evidence="2">CCFEE 5312</strain>
    </source>
</reference>
<name>A0AAJ0DHX6_9PEZI</name>
<feature type="compositionally biased region" description="Basic and acidic residues" evidence="1">
    <location>
        <begin position="185"/>
        <end position="199"/>
    </location>
</feature>
<feature type="compositionally biased region" description="Polar residues" evidence="1">
    <location>
        <begin position="200"/>
        <end position="215"/>
    </location>
</feature>
<feature type="region of interest" description="Disordered" evidence="1">
    <location>
        <begin position="175"/>
        <end position="215"/>
    </location>
</feature>
<feature type="region of interest" description="Disordered" evidence="1">
    <location>
        <begin position="100"/>
        <end position="120"/>
    </location>
</feature>